<dbReference type="SMART" id="SM00065">
    <property type="entry name" value="GAF"/>
    <property type="match status" value="1"/>
</dbReference>
<evidence type="ECO:0000259" key="1">
    <source>
        <dbReference type="PROSITE" id="PS50887"/>
    </source>
</evidence>
<dbReference type="InterPro" id="IPR029016">
    <property type="entry name" value="GAF-like_dom_sf"/>
</dbReference>
<dbReference type="Proteomes" id="UP001526430">
    <property type="component" value="Unassembled WGS sequence"/>
</dbReference>
<dbReference type="PANTHER" id="PTHR43102">
    <property type="entry name" value="SLR1143 PROTEIN"/>
    <property type="match status" value="1"/>
</dbReference>
<dbReference type="InterPro" id="IPR043128">
    <property type="entry name" value="Rev_trsase/Diguanyl_cyclase"/>
</dbReference>
<dbReference type="PROSITE" id="PS50887">
    <property type="entry name" value="GGDEF"/>
    <property type="match status" value="1"/>
</dbReference>
<keyword evidence="3" id="KW-1185">Reference proteome</keyword>
<accession>A0ABT3NTN8</accession>
<dbReference type="Pfam" id="PF00990">
    <property type="entry name" value="GGDEF"/>
    <property type="match status" value="1"/>
</dbReference>
<dbReference type="InterPro" id="IPR000160">
    <property type="entry name" value="GGDEF_dom"/>
</dbReference>
<name>A0ABT3NTN8_9PROT</name>
<organism evidence="2 3">
    <name type="scientific">Sabulicella glaciei</name>
    <dbReference type="NCBI Taxonomy" id="2984948"/>
    <lineage>
        <taxon>Bacteria</taxon>
        <taxon>Pseudomonadati</taxon>
        <taxon>Pseudomonadota</taxon>
        <taxon>Alphaproteobacteria</taxon>
        <taxon>Acetobacterales</taxon>
        <taxon>Acetobacteraceae</taxon>
        <taxon>Sabulicella</taxon>
    </lineage>
</organism>
<dbReference type="Pfam" id="PF01590">
    <property type="entry name" value="GAF"/>
    <property type="match status" value="1"/>
</dbReference>
<sequence>MHAPPRKVARGALDGTRCPLPAREQERLAALRSYDILDTGADAALDNLVKFAAKLTGTSLSAVSLVAEERQWFKAQAGLPVRETPRDQSFCAHAILEPGQPLIVEDATRDARFADNPLVTGEMGVRFYAGVPLVNPEGHALGALCVIDREARSLSADQKEALIRLAETVGTTLELHRAMRRIRSYALTDSLTGLANRSAFLMELERAIAQHRAGGAGFALIGLDLDGFKRVNDVHGHLAGDEVLRAVAEVMQEAVGGIGSPARIGGDEFAALLPSMEAAEAVGERLRARIATRMEERGWGVTASIGVVSIAAAPFSVTAALEAVDELGYRAKAAGKNRVMHREH</sequence>
<dbReference type="EMBL" id="JAPFQI010000003">
    <property type="protein sequence ID" value="MCW8085522.1"/>
    <property type="molecule type" value="Genomic_DNA"/>
</dbReference>
<reference evidence="2 3" key="1">
    <citation type="submission" date="2022-10" db="EMBL/GenBank/DDBJ databases">
        <title>Roseococcus glaciei nov., sp. nov., isolated from glacier.</title>
        <authorList>
            <person name="Liu Q."/>
            <person name="Xin Y.-H."/>
        </authorList>
    </citation>
    <scope>NUCLEOTIDE SEQUENCE [LARGE SCALE GENOMIC DNA]</scope>
    <source>
        <strain evidence="2 3">MDT2-1-1</strain>
    </source>
</reference>
<dbReference type="SUPFAM" id="SSF55073">
    <property type="entry name" value="Nucleotide cyclase"/>
    <property type="match status" value="1"/>
</dbReference>
<dbReference type="InterPro" id="IPR029787">
    <property type="entry name" value="Nucleotide_cyclase"/>
</dbReference>
<dbReference type="InterPro" id="IPR003018">
    <property type="entry name" value="GAF"/>
</dbReference>
<dbReference type="RefSeq" id="WP_301589421.1">
    <property type="nucleotide sequence ID" value="NZ_JAPFQI010000003.1"/>
</dbReference>
<dbReference type="Gene3D" id="3.30.450.40">
    <property type="match status" value="1"/>
</dbReference>
<gene>
    <name evidence="2" type="ORF">OF850_07790</name>
</gene>
<protein>
    <submittedName>
        <fullName evidence="2">Sensor domain-containing diguanylate cyclase</fullName>
    </submittedName>
</protein>
<proteinExistence type="predicted"/>
<dbReference type="Gene3D" id="3.30.70.270">
    <property type="match status" value="1"/>
</dbReference>
<feature type="domain" description="GGDEF" evidence="1">
    <location>
        <begin position="216"/>
        <end position="344"/>
    </location>
</feature>
<evidence type="ECO:0000313" key="2">
    <source>
        <dbReference type="EMBL" id="MCW8085522.1"/>
    </source>
</evidence>
<dbReference type="CDD" id="cd01949">
    <property type="entry name" value="GGDEF"/>
    <property type="match status" value="1"/>
</dbReference>
<evidence type="ECO:0000313" key="3">
    <source>
        <dbReference type="Proteomes" id="UP001526430"/>
    </source>
</evidence>
<dbReference type="SMART" id="SM00267">
    <property type="entry name" value="GGDEF"/>
    <property type="match status" value="1"/>
</dbReference>
<dbReference type="NCBIfam" id="TIGR00254">
    <property type="entry name" value="GGDEF"/>
    <property type="match status" value="1"/>
</dbReference>
<dbReference type="SUPFAM" id="SSF55781">
    <property type="entry name" value="GAF domain-like"/>
    <property type="match status" value="1"/>
</dbReference>
<comment type="caution">
    <text evidence="2">The sequence shown here is derived from an EMBL/GenBank/DDBJ whole genome shotgun (WGS) entry which is preliminary data.</text>
</comment>
<dbReference type="PANTHER" id="PTHR43102:SF2">
    <property type="entry name" value="GAF DOMAIN-CONTAINING PROTEIN"/>
    <property type="match status" value="1"/>
</dbReference>